<dbReference type="Proteomes" id="UP001324115">
    <property type="component" value="Unassembled WGS sequence"/>
</dbReference>
<dbReference type="SUPFAM" id="SSF55811">
    <property type="entry name" value="Nudix"/>
    <property type="match status" value="1"/>
</dbReference>
<feature type="domain" description="Nudix hydrolase" evidence="2">
    <location>
        <begin position="49"/>
        <end position="188"/>
    </location>
</feature>
<protein>
    <recommendedName>
        <fullName evidence="2">Nudix hydrolase domain-containing protein</fullName>
    </recommendedName>
</protein>
<dbReference type="PANTHER" id="PTHR13994:SF26">
    <property type="entry name" value="NUDIX HYDROLASE 5-RELATED"/>
    <property type="match status" value="1"/>
</dbReference>
<dbReference type="EMBL" id="JAXUIC010000004">
    <property type="protein sequence ID" value="KAK4594290.1"/>
    <property type="molecule type" value="Genomic_DNA"/>
</dbReference>
<dbReference type="GO" id="GO:0047631">
    <property type="term" value="F:ADP-ribose diphosphatase activity"/>
    <property type="evidence" value="ECO:0007669"/>
    <property type="project" value="TreeGrafter"/>
</dbReference>
<dbReference type="AlphaFoldDB" id="A0AAN7FQS8"/>
<dbReference type="Gene3D" id="3.90.79.10">
    <property type="entry name" value="Nucleoside Triphosphate Pyrophosphohydrolase"/>
    <property type="match status" value="1"/>
</dbReference>
<evidence type="ECO:0000313" key="4">
    <source>
        <dbReference type="Proteomes" id="UP001324115"/>
    </source>
</evidence>
<dbReference type="GO" id="GO:0051287">
    <property type="term" value="F:NAD binding"/>
    <property type="evidence" value="ECO:0007669"/>
    <property type="project" value="TreeGrafter"/>
</dbReference>
<dbReference type="InterPro" id="IPR020084">
    <property type="entry name" value="NUDIX_hydrolase_CS"/>
</dbReference>
<sequence length="225" mass="25677">MSQQRVQQVELLSSENDLYGGVVVNIEKPMDSEVFSPLLRASMSHWRQQGKRAVWIKLPIEHVNLVEAAVKVLVVQENSGYFKGTGVWKLPTGVVDEGEDICTAAVREVKEETGIDTEFVEVLAFRQSHKSFFGKSDLLFICMLKPRTFHIEQQNLEIEAAQWMPIEDYANQPFNQKEELFNYVAKICLSKSEKNYAGFSPLATTTDSGETSYLYFNSQDMKRHI</sequence>
<dbReference type="PROSITE" id="PS51462">
    <property type="entry name" value="NUDIX"/>
    <property type="match status" value="1"/>
</dbReference>
<dbReference type="GO" id="GO:0035529">
    <property type="term" value="F:NADH pyrophosphatase activity"/>
    <property type="evidence" value="ECO:0007669"/>
    <property type="project" value="TreeGrafter"/>
</dbReference>
<gene>
    <name evidence="3" type="ORF">RGQ29_018109</name>
</gene>
<dbReference type="InterPro" id="IPR015797">
    <property type="entry name" value="NUDIX_hydrolase-like_dom_sf"/>
</dbReference>
<dbReference type="EMBL" id="JAXUIC010000004">
    <property type="protein sequence ID" value="KAK4594291.1"/>
    <property type="molecule type" value="Genomic_DNA"/>
</dbReference>
<dbReference type="Pfam" id="PF00293">
    <property type="entry name" value="NUDIX"/>
    <property type="match status" value="1"/>
</dbReference>
<name>A0AAN7FQS8_QUERU</name>
<reference evidence="3 4" key="1">
    <citation type="journal article" date="2023" name="G3 (Bethesda)">
        <title>A haplotype-resolved chromosome-scale genome for Quercus rubra L. provides insights into the genetics of adaptive traits for red oak species.</title>
        <authorList>
            <person name="Kapoor B."/>
            <person name="Jenkins J."/>
            <person name="Schmutz J."/>
            <person name="Zhebentyayeva T."/>
            <person name="Kuelheim C."/>
            <person name="Coggeshall M."/>
            <person name="Heim C."/>
            <person name="Lasky J.R."/>
            <person name="Leites L."/>
            <person name="Islam-Faridi N."/>
            <person name="Romero-Severson J."/>
            <person name="DeLeo V.L."/>
            <person name="Lucas S.M."/>
            <person name="Lazic D."/>
            <person name="Gailing O."/>
            <person name="Carlson J."/>
            <person name="Staton M."/>
        </authorList>
    </citation>
    <scope>NUCLEOTIDE SEQUENCE [LARGE SCALE GENOMIC DNA]</scope>
    <source>
        <strain evidence="3">Pseudo-F2</strain>
    </source>
</reference>
<evidence type="ECO:0000259" key="2">
    <source>
        <dbReference type="PROSITE" id="PS51462"/>
    </source>
</evidence>
<keyword evidence="1" id="KW-0378">Hydrolase</keyword>
<dbReference type="PROSITE" id="PS00893">
    <property type="entry name" value="NUDIX_BOX"/>
    <property type="match status" value="1"/>
</dbReference>
<dbReference type="InterPro" id="IPR000086">
    <property type="entry name" value="NUDIX_hydrolase_dom"/>
</dbReference>
<accession>A0AAN7FQS8</accession>
<evidence type="ECO:0000313" key="3">
    <source>
        <dbReference type="EMBL" id="KAK4594290.1"/>
    </source>
</evidence>
<dbReference type="InterPro" id="IPR003293">
    <property type="entry name" value="Nudix_hydrolase6-like"/>
</dbReference>
<dbReference type="PANTHER" id="PTHR13994">
    <property type="entry name" value="NUDIX HYDROLASE RELATED"/>
    <property type="match status" value="1"/>
</dbReference>
<organism evidence="3 4">
    <name type="scientific">Quercus rubra</name>
    <name type="common">Northern red oak</name>
    <name type="synonym">Quercus borealis</name>
    <dbReference type="NCBI Taxonomy" id="3512"/>
    <lineage>
        <taxon>Eukaryota</taxon>
        <taxon>Viridiplantae</taxon>
        <taxon>Streptophyta</taxon>
        <taxon>Embryophyta</taxon>
        <taxon>Tracheophyta</taxon>
        <taxon>Spermatophyta</taxon>
        <taxon>Magnoliopsida</taxon>
        <taxon>eudicotyledons</taxon>
        <taxon>Gunneridae</taxon>
        <taxon>Pentapetalae</taxon>
        <taxon>rosids</taxon>
        <taxon>fabids</taxon>
        <taxon>Fagales</taxon>
        <taxon>Fagaceae</taxon>
        <taxon>Quercus</taxon>
    </lineage>
</organism>
<proteinExistence type="predicted"/>
<keyword evidence="4" id="KW-1185">Reference proteome</keyword>
<comment type="caution">
    <text evidence="3">The sequence shown here is derived from an EMBL/GenBank/DDBJ whole genome shotgun (WGS) entry which is preliminary data.</text>
</comment>
<dbReference type="FunFam" id="3.90.79.10:FF:000015">
    <property type="entry name" value="Nudix hydrolase 8"/>
    <property type="match status" value="1"/>
</dbReference>
<dbReference type="CDD" id="cd04670">
    <property type="entry name" value="NUDIX_ASFGF2_Nudt6"/>
    <property type="match status" value="1"/>
</dbReference>
<evidence type="ECO:0000256" key="1">
    <source>
        <dbReference type="ARBA" id="ARBA00022801"/>
    </source>
</evidence>